<evidence type="ECO:0000313" key="4">
    <source>
        <dbReference type="Proteomes" id="UP000621856"/>
    </source>
</evidence>
<accession>A0A8J3ERM4</accession>
<dbReference type="AlphaFoldDB" id="A0A8J3ERM4"/>
<comment type="caution">
    <text evidence="2">The sequence shown here is derived from an EMBL/GenBank/DDBJ whole genome shotgun (WGS) entry which is preliminary data.</text>
</comment>
<evidence type="ECO:0000313" key="5">
    <source>
        <dbReference type="Proteomes" id="UP000818603"/>
    </source>
</evidence>
<dbReference type="EMBL" id="BMGZ01000002">
    <property type="protein sequence ID" value="GGH98054.1"/>
    <property type="molecule type" value="Genomic_DNA"/>
</dbReference>
<reference evidence="2" key="1">
    <citation type="journal article" date="2014" name="Int. J. Syst. Evol. Microbiol.">
        <title>Complete genome sequence of Corynebacterium casei LMG S-19264T (=DSM 44701T), isolated from a smear-ripened cheese.</title>
        <authorList>
            <consortium name="US DOE Joint Genome Institute (JGI-PGF)"/>
            <person name="Walter F."/>
            <person name="Albersmeier A."/>
            <person name="Kalinowski J."/>
            <person name="Ruckert C."/>
        </authorList>
    </citation>
    <scope>NUCLEOTIDE SEQUENCE</scope>
    <source>
        <strain evidence="2">CGMCC 1.14984</strain>
    </source>
</reference>
<dbReference type="EMBL" id="VCJR02000002">
    <property type="protein sequence ID" value="NHK28297.1"/>
    <property type="molecule type" value="Genomic_DNA"/>
</dbReference>
<dbReference type="Proteomes" id="UP000621856">
    <property type="component" value="Unassembled WGS sequence"/>
</dbReference>
<proteinExistence type="predicted"/>
<dbReference type="Proteomes" id="UP000818603">
    <property type="component" value="Unassembled WGS sequence"/>
</dbReference>
<name>A0A8J3ERM4_9PROT</name>
<dbReference type="SUPFAM" id="SSF56601">
    <property type="entry name" value="beta-lactamase/transpeptidase-like"/>
    <property type="match status" value="1"/>
</dbReference>
<reference evidence="3 5" key="2">
    <citation type="submission" date="2020-02" db="EMBL/GenBank/DDBJ databases">
        <title>Genome sequence of Parvularcula flava strain NH6-79.</title>
        <authorList>
            <person name="Abdul Karim M.H."/>
            <person name="Lam M.Q."/>
            <person name="Chen S.J."/>
            <person name="Yahya A."/>
            <person name="Shahir S."/>
            <person name="Shamsir M.S."/>
            <person name="Chong C.S."/>
        </authorList>
    </citation>
    <scope>NUCLEOTIDE SEQUENCE [LARGE SCALE GENOMIC DNA]</scope>
    <source>
        <strain evidence="3 5">NH6-79</strain>
    </source>
</reference>
<dbReference type="InterPro" id="IPR050491">
    <property type="entry name" value="AmpC-like"/>
</dbReference>
<dbReference type="PROSITE" id="PS51257">
    <property type="entry name" value="PROKAR_LIPOPROTEIN"/>
    <property type="match status" value="1"/>
</dbReference>
<dbReference type="InterPro" id="IPR001466">
    <property type="entry name" value="Beta-lactam-related"/>
</dbReference>
<dbReference type="PANTHER" id="PTHR46825">
    <property type="entry name" value="D-ALANYL-D-ALANINE-CARBOXYPEPTIDASE/ENDOPEPTIDASE AMPH"/>
    <property type="match status" value="1"/>
</dbReference>
<dbReference type="InterPro" id="IPR012338">
    <property type="entry name" value="Beta-lactam/transpept-like"/>
</dbReference>
<feature type="domain" description="Beta-lactamase-related" evidence="1">
    <location>
        <begin position="52"/>
        <end position="361"/>
    </location>
</feature>
<dbReference type="PANTHER" id="PTHR46825:SF9">
    <property type="entry name" value="BETA-LACTAMASE-RELATED DOMAIN-CONTAINING PROTEIN"/>
    <property type="match status" value="1"/>
</dbReference>
<protein>
    <submittedName>
        <fullName evidence="3">Beta-lactamase family protein</fullName>
    </submittedName>
</protein>
<dbReference type="Pfam" id="PF00144">
    <property type="entry name" value="Beta-lactamase"/>
    <property type="match status" value="1"/>
</dbReference>
<dbReference type="RefSeq" id="WP_155140181.1">
    <property type="nucleotide sequence ID" value="NZ_BMGZ01000002.1"/>
</dbReference>
<evidence type="ECO:0000313" key="2">
    <source>
        <dbReference type="EMBL" id="GGH98054.1"/>
    </source>
</evidence>
<evidence type="ECO:0000259" key="1">
    <source>
        <dbReference type="Pfam" id="PF00144"/>
    </source>
</evidence>
<keyword evidence="5" id="KW-1185">Reference proteome</keyword>
<organism evidence="2 4">
    <name type="scientific">Aquisalinus luteolus</name>
    <dbReference type="NCBI Taxonomy" id="1566827"/>
    <lineage>
        <taxon>Bacteria</taxon>
        <taxon>Pseudomonadati</taxon>
        <taxon>Pseudomonadota</taxon>
        <taxon>Alphaproteobacteria</taxon>
        <taxon>Parvularculales</taxon>
        <taxon>Parvularculaceae</taxon>
        <taxon>Aquisalinus</taxon>
    </lineage>
</organism>
<sequence length="390" mass="42418">MSLRRCLLIVGTLCFGFSACTEDKVPDEGRIVGEQQARAAADIQGATKAEQLDAVFTRAMEENGFMGHVIVTHHGELMFAKGYGFADIEAGLEHGIDVPFPIASVTKQWTSAVVFLLAQRGVIDLDNTANQYLGETCPLPQGSATLRQLMSHTSGLVRDDEFNRAITDTGILYGPAAPFAAFVCSLPQSDDPGTEFYYKNTDTMVLQAVLEQVTGKPFAELLAEELHEPLGMTASGMVAAAIRPDGMMVGYVRDGETYEREDYPLYVTAAGGGLSTPRDMAIWNNAIIEAPLFDSIRDEWLRGDGAIGYAGAGHWVFPYSTGEGEWLMTVERQGHIGAIHNANIVRPQDGYTFNLVSNVGGVDMNNIYNQRGLAYETIRILLSENTSTPE</sequence>
<dbReference type="Gene3D" id="3.40.710.10">
    <property type="entry name" value="DD-peptidase/beta-lactamase superfamily"/>
    <property type="match status" value="1"/>
</dbReference>
<reference evidence="2" key="3">
    <citation type="submission" date="2020-09" db="EMBL/GenBank/DDBJ databases">
        <authorList>
            <person name="Sun Q."/>
            <person name="Zhou Y."/>
        </authorList>
    </citation>
    <scope>NUCLEOTIDE SEQUENCE</scope>
    <source>
        <strain evidence="2">CGMCC 1.14984</strain>
    </source>
</reference>
<gene>
    <name evidence="3" type="ORF">FF098_010305</name>
    <name evidence="2" type="ORF">GCM10011355_20740</name>
</gene>
<evidence type="ECO:0000313" key="3">
    <source>
        <dbReference type="EMBL" id="NHK28297.1"/>
    </source>
</evidence>